<evidence type="ECO:0000313" key="1">
    <source>
        <dbReference type="EMBL" id="KAH1064906.1"/>
    </source>
</evidence>
<evidence type="ECO:0000313" key="2">
    <source>
        <dbReference type="Proteomes" id="UP000828251"/>
    </source>
</evidence>
<organism evidence="1 2">
    <name type="scientific">Gossypium stocksii</name>
    <dbReference type="NCBI Taxonomy" id="47602"/>
    <lineage>
        <taxon>Eukaryota</taxon>
        <taxon>Viridiplantae</taxon>
        <taxon>Streptophyta</taxon>
        <taxon>Embryophyta</taxon>
        <taxon>Tracheophyta</taxon>
        <taxon>Spermatophyta</taxon>
        <taxon>Magnoliopsida</taxon>
        <taxon>eudicotyledons</taxon>
        <taxon>Gunneridae</taxon>
        <taxon>Pentapetalae</taxon>
        <taxon>rosids</taxon>
        <taxon>malvids</taxon>
        <taxon>Malvales</taxon>
        <taxon>Malvaceae</taxon>
        <taxon>Malvoideae</taxon>
        <taxon>Gossypium</taxon>
    </lineage>
</organism>
<name>A0A9D3UYT1_9ROSI</name>
<accession>A0A9D3UYT1</accession>
<dbReference type="EMBL" id="JAIQCV010000009">
    <property type="protein sequence ID" value="KAH1064906.1"/>
    <property type="molecule type" value="Genomic_DNA"/>
</dbReference>
<comment type="caution">
    <text evidence="1">The sequence shown here is derived from an EMBL/GenBank/DDBJ whole genome shotgun (WGS) entry which is preliminary data.</text>
</comment>
<dbReference type="Proteomes" id="UP000828251">
    <property type="component" value="Unassembled WGS sequence"/>
</dbReference>
<keyword evidence="2" id="KW-1185">Reference proteome</keyword>
<protein>
    <submittedName>
        <fullName evidence="1">Uncharacterized protein</fullName>
    </submittedName>
</protein>
<sequence>METIIKVSYSWARRLETVVAIQEDTVECHKSTLIKRIQQLLTKVYYYHIRTRSQML</sequence>
<proteinExistence type="predicted"/>
<dbReference type="AlphaFoldDB" id="A0A9D3UYT1"/>
<gene>
    <name evidence="1" type="ORF">J1N35_029893</name>
</gene>
<reference evidence="1 2" key="1">
    <citation type="journal article" date="2021" name="Plant Biotechnol. J.">
        <title>Multi-omics assisted identification of the key and species-specific regulatory components of drought-tolerant mechanisms in Gossypium stocksii.</title>
        <authorList>
            <person name="Yu D."/>
            <person name="Ke L."/>
            <person name="Zhang D."/>
            <person name="Wu Y."/>
            <person name="Sun Y."/>
            <person name="Mei J."/>
            <person name="Sun J."/>
            <person name="Sun Y."/>
        </authorList>
    </citation>
    <scope>NUCLEOTIDE SEQUENCE [LARGE SCALE GENOMIC DNA]</scope>
    <source>
        <strain evidence="2">cv. E1</strain>
        <tissue evidence="1">Leaf</tissue>
    </source>
</reference>